<evidence type="ECO:0000256" key="3">
    <source>
        <dbReference type="ARBA" id="ARBA00023163"/>
    </source>
</evidence>
<dbReference type="CDD" id="cd07377">
    <property type="entry name" value="WHTH_GntR"/>
    <property type="match status" value="1"/>
</dbReference>
<dbReference type="GO" id="GO:0003677">
    <property type="term" value="F:DNA binding"/>
    <property type="evidence" value="ECO:0007669"/>
    <property type="project" value="UniProtKB-KW"/>
</dbReference>
<dbReference type="PROSITE" id="PS50949">
    <property type="entry name" value="HTH_GNTR"/>
    <property type="match status" value="1"/>
</dbReference>
<dbReference type="Pfam" id="PF00392">
    <property type="entry name" value="GntR"/>
    <property type="match status" value="1"/>
</dbReference>
<protein>
    <submittedName>
        <fullName evidence="5">DNA-binding transcriptional regulator, GntR family</fullName>
    </submittedName>
</protein>
<proteinExistence type="predicted"/>
<evidence type="ECO:0000256" key="2">
    <source>
        <dbReference type="ARBA" id="ARBA00023125"/>
    </source>
</evidence>
<sequence>MEYFTRNQIYEKIRQDILDGKYIRGQSLVEMKLAKEFGVSRTPIREVLRQLELDGLVESIPNRGVFVLGITNEDIKQIYAIRQRIEGLAALWAADRMTSEDLKELENIYNLMEFYTQRQDVDQVAKLNTQFHEIIFKSANCKYLKNILSNFQVYLQWARYASLKVHGRLQAALAEHKDILEALKQKDGVLAEKRIMEHVDNSRKNLEKDSR</sequence>
<dbReference type="AlphaFoldDB" id="A0A1M6AU31"/>
<dbReference type="SMART" id="SM00345">
    <property type="entry name" value="HTH_GNTR"/>
    <property type="match status" value="1"/>
</dbReference>
<dbReference type="SUPFAM" id="SSF46785">
    <property type="entry name" value="Winged helix' DNA-binding domain"/>
    <property type="match status" value="1"/>
</dbReference>
<organism evidence="5 6">
    <name type="scientific">Lutispora thermophila DSM 19022</name>
    <dbReference type="NCBI Taxonomy" id="1122184"/>
    <lineage>
        <taxon>Bacteria</taxon>
        <taxon>Bacillati</taxon>
        <taxon>Bacillota</taxon>
        <taxon>Clostridia</taxon>
        <taxon>Lutisporales</taxon>
        <taxon>Lutisporaceae</taxon>
        <taxon>Lutispora</taxon>
    </lineage>
</organism>
<dbReference type="InterPro" id="IPR036388">
    <property type="entry name" value="WH-like_DNA-bd_sf"/>
</dbReference>
<dbReference type="STRING" id="1122184.SAMN02745176_00112"/>
<accession>A0A1M6AU31</accession>
<keyword evidence="6" id="KW-1185">Reference proteome</keyword>
<dbReference type="Proteomes" id="UP000184442">
    <property type="component" value="Unassembled WGS sequence"/>
</dbReference>
<evidence type="ECO:0000313" key="6">
    <source>
        <dbReference type="Proteomes" id="UP000184442"/>
    </source>
</evidence>
<dbReference type="Pfam" id="PF07729">
    <property type="entry name" value="FCD"/>
    <property type="match status" value="1"/>
</dbReference>
<dbReference type="GO" id="GO:0003700">
    <property type="term" value="F:DNA-binding transcription factor activity"/>
    <property type="evidence" value="ECO:0007669"/>
    <property type="project" value="InterPro"/>
</dbReference>
<dbReference type="Gene3D" id="1.10.10.10">
    <property type="entry name" value="Winged helix-like DNA-binding domain superfamily/Winged helix DNA-binding domain"/>
    <property type="match status" value="1"/>
</dbReference>
<dbReference type="PRINTS" id="PR00035">
    <property type="entry name" value="HTHGNTR"/>
</dbReference>
<keyword evidence="1" id="KW-0805">Transcription regulation</keyword>
<dbReference type="PANTHER" id="PTHR43537">
    <property type="entry name" value="TRANSCRIPTIONAL REGULATOR, GNTR FAMILY"/>
    <property type="match status" value="1"/>
</dbReference>
<dbReference type="InterPro" id="IPR011711">
    <property type="entry name" value="GntR_C"/>
</dbReference>
<dbReference type="Gene3D" id="1.20.120.530">
    <property type="entry name" value="GntR ligand-binding domain-like"/>
    <property type="match status" value="1"/>
</dbReference>
<dbReference type="InterPro" id="IPR008920">
    <property type="entry name" value="TF_FadR/GntR_C"/>
</dbReference>
<dbReference type="RefSeq" id="WP_073023420.1">
    <property type="nucleotide sequence ID" value="NZ_FQZS01000003.1"/>
</dbReference>
<evidence type="ECO:0000259" key="4">
    <source>
        <dbReference type="PROSITE" id="PS50949"/>
    </source>
</evidence>
<dbReference type="InterPro" id="IPR000524">
    <property type="entry name" value="Tscrpt_reg_HTH_GntR"/>
</dbReference>
<dbReference type="EMBL" id="FQZS01000003">
    <property type="protein sequence ID" value="SHI39921.1"/>
    <property type="molecule type" value="Genomic_DNA"/>
</dbReference>
<dbReference type="SMART" id="SM00895">
    <property type="entry name" value="FCD"/>
    <property type="match status" value="1"/>
</dbReference>
<evidence type="ECO:0000256" key="1">
    <source>
        <dbReference type="ARBA" id="ARBA00023015"/>
    </source>
</evidence>
<dbReference type="OrthoDB" id="9781630at2"/>
<gene>
    <name evidence="5" type="ORF">SAMN02745176_00112</name>
</gene>
<name>A0A1M6AU31_9FIRM</name>
<keyword evidence="3" id="KW-0804">Transcription</keyword>
<dbReference type="InterPro" id="IPR036390">
    <property type="entry name" value="WH_DNA-bd_sf"/>
</dbReference>
<feature type="domain" description="HTH gntR-type" evidence="4">
    <location>
        <begin position="3"/>
        <end position="70"/>
    </location>
</feature>
<reference evidence="5 6" key="1">
    <citation type="submission" date="2016-11" db="EMBL/GenBank/DDBJ databases">
        <authorList>
            <person name="Jaros S."/>
            <person name="Januszkiewicz K."/>
            <person name="Wedrychowicz H."/>
        </authorList>
    </citation>
    <scope>NUCLEOTIDE SEQUENCE [LARGE SCALE GENOMIC DNA]</scope>
    <source>
        <strain evidence="5 6">DSM 19022</strain>
    </source>
</reference>
<evidence type="ECO:0000313" key="5">
    <source>
        <dbReference type="EMBL" id="SHI39921.1"/>
    </source>
</evidence>
<dbReference type="PANTHER" id="PTHR43537:SF24">
    <property type="entry name" value="GLUCONATE OPERON TRANSCRIPTIONAL REPRESSOR"/>
    <property type="match status" value="1"/>
</dbReference>
<dbReference type="SUPFAM" id="SSF48008">
    <property type="entry name" value="GntR ligand-binding domain-like"/>
    <property type="match status" value="1"/>
</dbReference>
<keyword evidence="2 5" id="KW-0238">DNA-binding</keyword>